<reference evidence="2" key="1">
    <citation type="submission" date="2020-05" db="EMBL/GenBank/DDBJ databases">
        <authorList>
            <person name="Chiriac C."/>
            <person name="Salcher M."/>
            <person name="Ghai R."/>
            <person name="Kavagutti S V."/>
        </authorList>
    </citation>
    <scope>NUCLEOTIDE SEQUENCE</scope>
</reference>
<feature type="compositionally biased region" description="Basic residues" evidence="1">
    <location>
        <begin position="1"/>
        <end position="11"/>
    </location>
</feature>
<protein>
    <submittedName>
        <fullName evidence="2">Uncharacterized protein</fullName>
    </submittedName>
</protein>
<dbReference type="EMBL" id="LR798360">
    <property type="protein sequence ID" value="CAB5226327.1"/>
    <property type="molecule type" value="Genomic_DNA"/>
</dbReference>
<accession>A0A6J7X8V6</accession>
<feature type="region of interest" description="Disordered" evidence="1">
    <location>
        <begin position="1"/>
        <end position="30"/>
    </location>
</feature>
<name>A0A6J7X8V6_9CAUD</name>
<organism evidence="2">
    <name type="scientific">uncultured Caudovirales phage</name>
    <dbReference type="NCBI Taxonomy" id="2100421"/>
    <lineage>
        <taxon>Viruses</taxon>
        <taxon>Duplodnaviria</taxon>
        <taxon>Heunggongvirae</taxon>
        <taxon>Uroviricota</taxon>
        <taxon>Caudoviricetes</taxon>
        <taxon>Peduoviridae</taxon>
        <taxon>Maltschvirus</taxon>
        <taxon>Maltschvirus maltsch</taxon>
    </lineage>
</organism>
<gene>
    <name evidence="2" type="ORF">UFOVP760_106</name>
</gene>
<evidence type="ECO:0000256" key="1">
    <source>
        <dbReference type="SAM" id="MobiDB-lite"/>
    </source>
</evidence>
<proteinExistence type="predicted"/>
<sequence length="196" mass="22273">MKRAKVKKLPKQTKTSTLPKAKSKPVAVVDDSKPKSRVMACVVTGIEKRVSKAGMAKGIKKFGDLTAFIEHYISNEAKRLLKQRVSPEEVQKQLRPSNLKPFTIDKQILARLKLLKKPRNKKLTIEEVQQISVKWVPKEPKSYPSKEAYIIDNTKNGSCIAPQLFLDSDRCCDHCQYTKHCLSTAKTFSKRYKASQ</sequence>
<evidence type="ECO:0000313" key="2">
    <source>
        <dbReference type="EMBL" id="CAB5226327.1"/>
    </source>
</evidence>